<sequence>MEYNKGLSPEDKIIGTDQTVADFWKWGFSNLLTNSLRGIYAEFLVGVAIEALNGSRVEWDAFDIDYNGIKIEVKSSAYIQAWYNGNHSKISFGIAEKKEYDYATNKYSAIAQRHAQVYVFCLLKEKDRDRINPLDTRQWEFYVVATKDLNHFYPQQKSIVLSSLQKIAKPIRYDELKFEMDRVIDNL</sequence>
<proteinExistence type="predicted"/>
<accession>A0A432L6U9</accession>
<dbReference type="Proteomes" id="UP000287910">
    <property type="component" value="Unassembled WGS sequence"/>
</dbReference>
<reference evidence="1 2" key="1">
    <citation type="submission" date="2018-12" db="EMBL/GenBank/DDBJ databases">
        <title>Lysinibacillus antri sp. nov., isolated from a cave soil.</title>
        <authorList>
            <person name="Narsing Rao M.P."/>
            <person name="Zhang H."/>
            <person name="Dong Z.-Y."/>
            <person name="Niu X.-K."/>
            <person name="Zhang K."/>
            <person name="Fang B.-Z."/>
            <person name="Kang Y.-Q."/>
            <person name="Xiao M."/>
            <person name="Li W.-J."/>
        </authorList>
    </citation>
    <scope>NUCLEOTIDE SEQUENCE [LARGE SCALE GENOMIC DNA]</scope>
    <source>
        <strain evidence="1 2">SYSU K30002</strain>
    </source>
</reference>
<evidence type="ECO:0000313" key="1">
    <source>
        <dbReference type="EMBL" id="RUL45651.1"/>
    </source>
</evidence>
<comment type="caution">
    <text evidence="1">The sequence shown here is derived from an EMBL/GenBank/DDBJ whole genome shotgun (WGS) entry which is preliminary data.</text>
</comment>
<organism evidence="1 2">
    <name type="scientific">Lysinibacillus antri</name>
    <dbReference type="NCBI Taxonomy" id="2498145"/>
    <lineage>
        <taxon>Bacteria</taxon>
        <taxon>Bacillati</taxon>
        <taxon>Bacillota</taxon>
        <taxon>Bacilli</taxon>
        <taxon>Bacillales</taxon>
        <taxon>Bacillaceae</taxon>
        <taxon>Lysinibacillus</taxon>
    </lineage>
</organism>
<gene>
    <name evidence="1" type="ORF">EK386_19405</name>
</gene>
<dbReference type="EMBL" id="RYYR01000051">
    <property type="protein sequence ID" value="RUL45651.1"/>
    <property type="molecule type" value="Genomic_DNA"/>
</dbReference>
<evidence type="ECO:0000313" key="2">
    <source>
        <dbReference type="Proteomes" id="UP000287910"/>
    </source>
</evidence>
<dbReference type="RefSeq" id="WP_126660831.1">
    <property type="nucleotide sequence ID" value="NZ_RYYR01000051.1"/>
</dbReference>
<keyword evidence="2" id="KW-1185">Reference proteome</keyword>
<protein>
    <submittedName>
        <fullName evidence="1">Uncharacterized protein</fullName>
    </submittedName>
</protein>
<name>A0A432L6U9_9BACI</name>
<dbReference type="AlphaFoldDB" id="A0A432L6U9"/>